<dbReference type="Proteomes" id="UP000276133">
    <property type="component" value="Unassembled WGS sequence"/>
</dbReference>
<gene>
    <name evidence="1" type="ORF">BpHYR1_008435</name>
</gene>
<protein>
    <submittedName>
        <fullName evidence="1">Uncharacterized protein</fullName>
    </submittedName>
</protein>
<evidence type="ECO:0000313" key="2">
    <source>
        <dbReference type="Proteomes" id="UP000276133"/>
    </source>
</evidence>
<proteinExistence type="predicted"/>
<organism evidence="1 2">
    <name type="scientific">Brachionus plicatilis</name>
    <name type="common">Marine rotifer</name>
    <name type="synonym">Brachionus muelleri</name>
    <dbReference type="NCBI Taxonomy" id="10195"/>
    <lineage>
        <taxon>Eukaryota</taxon>
        <taxon>Metazoa</taxon>
        <taxon>Spiralia</taxon>
        <taxon>Gnathifera</taxon>
        <taxon>Rotifera</taxon>
        <taxon>Eurotatoria</taxon>
        <taxon>Monogononta</taxon>
        <taxon>Pseudotrocha</taxon>
        <taxon>Ploima</taxon>
        <taxon>Brachionidae</taxon>
        <taxon>Brachionus</taxon>
    </lineage>
</organism>
<reference evidence="1 2" key="1">
    <citation type="journal article" date="2018" name="Sci. Rep.">
        <title>Genomic signatures of local adaptation to the degree of environmental predictability in rotifers.</title>
        <authorList>
            <person name="Franch-Gras L."/>
            <person name="Hahn C."/>
            <person name="Garcia-Roger E.M."/>
            <person name="Carmona M.J."/>
            <person name="Serra M."/>
            <person name="Gomez A."/>
        </authorList>
    </citation>
    <scope>NUCLEOTIDE SEQUENCE [LARGE SCALE GENOMIC DNA]</scope>
    <source>
        <strain evidence="1">HYR1</strain>
    </source>
</reference>
<dbReference type="AlphaFoldDB" id="A0A3M7SBA1"/>
<sequence length="82" mass="9687">MIANLNKQRQHYKTFRIKFLKKLNIFHFRKNLMSERCEAKSHGFGIEKQLRTDGTKKTFTGYNSATNPYDHSLNNYITDSIS</sequence>
<comment type="caution">
    <text evidence="1">The sequence shown here is derived from an EMBL/GenBank/DDBJ whole genome shotgun (WGS) entry which is preliminary data.</text>
</comment>
<name>A0A3M7SBA1_BRAPC</name>
<evidence type="ECO:0000313" key="1">
    <source>
        <dbReference type="EMBL" id="RNA33051.1"/>
    </source>
</evidence>
<keyword evidence="2" id="KW-1185">Reference proteome</keyword>
<dbReference type="EMBL" id="REGN01001707">
    <property type="protein sequence ID" value="RNA33051.1"/>
    <property type="molecule type" value="Genomic_DNA"/>
</dbReference>
<accession>A0A3M7SBA1</accession>